<dbReference type="GO" id="GO:0004553">
    <property type="term" value="F:hydrolase activity, hydrolyzing O-glycosyl compounds"/>
    <property type="evidence" value="ECO:0007669"/>
    <property type="project" value="InterPro"/>
</dbReference>
<name>A0A1D2LA21_BROTH</name>
<evidence type="ECO:0000256" key="5">
    <source>
        <dbReference type="SAM" id="SignalP"/>
    </source>
</evidence>
<dbReference type="Pfam" id="PF00704">
    <property type="entry name" value="Glyco_hydro_18"/>
    <property type="match status" value="1"/>
</dbReference>
<dbReference type="OrthoDB" id="9775889at2"/>
<keyword evidence="1 3" id="KW-0378">Hydrolase</keyword>
<dbReference type="AlphaFoldDB" id="A0A1D2LA21"/>
<dbReference type="CDD" id="cd06542">
    <property type="entry name" value="GH18_EndoS-like"/>
    <property type="match status" value="1"/>
</dbReference>
<evidence type="ECO:0000256" key="1">
    <source>
        <dbReference type="ARBA" id="ARBA00022801"/>
    </source>
</evidence>
<reference evidence="7 8" key="1">
    <citation type="submission" date="2017-09" db="EMBL/GenBank/DDBJ databases">
        <title>Complete Genome Sequences of Two Strains of the Meat Spoilage Bacterium Brochothrix thermosphacta Isolated from Ground Chicken.</title>
        <authorList>
            <person name="Paoli G.C."/>
            <person name="Wijey C."/>
            <person name="Chen C.-Y."/>
            <person name="Nguyen L."/>
            <person name="Yan X."/>
            <person name="Irwin P.L."/>
        </authorList>
    </citation>
    <scope>NUCLEOTIDE SEQUENCE [LARGE SCALE GENOMIC DNA]</scope>
    <source>
        <strain evidence="7 8">BI</strain>
    </source>
</reference>
<evidence type="ECO:0000313" key="8">
    <source>
        <dbReference type="Proteomes" id="UP000243591"/>
    </source>
</evidence>
<feature type="domain" description="GH18" evidence="6">
    <location>
        <begin position="41"/>
        <end position="309"/>
    </location>
</feature>
<evidence type="ECO:0000256" key="2">
    <source>
        <dbReference type="ARBA" id="ARBA00023295"/>
    </source>
</evidence>
<dbReference type="InterPro" id="IPR017853">
    <property type="entry name" value="GH"/>
</dbReference>
<dbReference type="InterPro" id="IPR054861">
    <property type="entry name" value="Endoglyc_H"/>
</dbReference>
<dbReference type="PROSITE" id="PS51910">
    <property type="entry name" value="GH18_2"/>
    <property type="match status" value="1"/>
</dbReference>
<dbReference type="NCBIfam" id="NF045482">
    <property type="entry name" value="Endoglyc_H"/>
    <property type="match status" value="1"/>
</dbReference>
<dbReference type="PROSITE" id="PS01095">
    <property type="entry name" value="GH18_1"/>
    <property type="match status" value="1"/>
</dbReference>
<dbReference type="Gene3D" id="3.20.20.80">
    <property type="entry name" value="Glycosidases"/>
    <property type="match status" value="1"/>
</dbReference>
<feature type="signal peptide" evidence="5">
    <location>
        <begin position="1"/>
        <end position="35"/>
    </location>
</feature>
<comment type="similarity">
    <text evidence="4">Belongs to the glycosyl hydrolase 18 family.</text>
</comment>
<gene>
    <name evidence="7" type="ORF">CNY62_04650</name>
</gene>
<dbReference type="RefSeq" id="WP_069125615.1">
    <property type="nucleotide sequence ID" value="NZ_CP023483.1"/>
</dbReference>
<dbReference type="InterPro" id="IPR001579">
    <property type="entry name" value="Glyco_hydro_18_chit_AS"/>
</dbReference>
<organism evidence="7 8">
    <name type="scientific">Brochothrix thermosphacta</name>
    <name type="common">Microbacterium thermosphactum</name>
    <dbReference type="NCBI Taxonomy" id="2756"/>
    <lineage>
        <taxon>Bacteria</taxon>
        <taxon>Bacillati</taxon>
        <taxon>Bacillota</taxon>
        <taxon>Bacilli</taxon>
        <taxon>Bacillales</taxon>
        <taxon>Listeriaceae</taxon>
        <taxon>Brochothrix</taxon>
    </lineage>
</organism>
<protein>
    <submittedName>
        <fullName evidence="7">Chitinase</fullName>
    </submittedName>
</protein>
<accession>A0A1D2LA21</accession>
<evidence type="ECO:0000256" key="4">
    <source>
        <dbReference type="RuleBase" id="RU004453"/>
    </source>
</evidence>
<dbReference type="SUPFAM" id="SSF51445">
    <property type="entry name" value="(Trans)glycosidases"/>
    <property type="match status" value="1"/>
</dbReference>
<feature type="chain" id="PRO_5030026252" evidence="5">
    <location>
        <begin position="36"/>
        <end position="309"/>
    </location>
</feature>
<dbReference type="KEGG" id="bths:CNY62_04650"/>
<dbReference type="GO" id="GO:0005975">
    <property type="term" value="P:carbohydrate metabolic process"/>
    <property type="evidence" value="ECO:0007669"/>
    <property type="project" value="InterPro"/>
</dbReference>
<keyword evidence="2 3" id="KW-0326">Glycosidase</keyword>
<dbReference type="InterPro" id="IPR001223">
    <property type="entry name" value="Glyco_hydro18_cat"/>
</dbReference>
<dbReference type="Proteomes" id="UP000243591">
    <property type="component" value="Chromosome"/>
</dbReference>
<evidence type="ECO:0000259" key="6">
    <source>
        <dbReference type="PROSITE" id="PS51910"/>
    </source>
</evidence>
<sequence>MKKRTKVFSLLSSYFICITLLTGLMITTTSQQAEASSKVVPKTVMYVEVNDHEFRNVGKYTLANSKKTAIDIGIIFAANINYDKNTKKPYLFLNEQVKKTLNENATQIKPIQARGTKVLLSILGNHQGAGFANFASYESADAFATELEKVVNAYGLDGIDFDDEYAKYGENGTLQPNNSSFIWLVQALRQRLGDDKLITLYNIGPAAYNSKANDSLSKSIDYSWNPYYGTWSAPSFPGIDSSRLSAAAVEVGVNKAQSVQFAKRSINENYGLFLMYNLSGKNSADFISGITQELYGEKTIYTETVPSVR</sequence>
<evidence type="ECO:0000313" key="7">
    <source>
        <dbReference type="EMBL" id="ATF25738.1"/>
    </source>
</evidence>
<keyword evidence="5" id="KW-0732">Signal</keyword>
<dbReference type="STRING" id="2756.BFR44_07205"/>
<evidence type="ECO:0000256" key="3">
    <source>
        <dbReference type="RuleBase" id="RU000489"/>
    </source>
</evidence>
<proteinExistence type="inferred from homology"/>
<dbReference type="EMBL" id="CP023483">
    <property type="protein sequence ID" value="ATF25738.1"/>
    <property type="molecule type" value="Genomic_DNA"/>
</dbReference>
<keyword evidence="8" id="KW-1185">Reference proteome</keyword>